<feature type="transmembrane region" description="Helical" evidence="1">
    <location>
        <begin position="73"/>
        <end position="95"/>
    </location>
</feature>
<protein>
    <recommendedName>
        <fullName evidence="4">Transmembrane protein</fullName>
    </recommendedName>
</protein>
<keyword evidence="1" id="KW-0812">Transmembrane</keyword>
<dbReference type="OMA" id="LEANHPF"/>
<dbReference type="Proteomes" id="UP000243975">
    <property type="component" value="Unassembled WGS sequence"/>
</dbReference>
<comment type="caution">
    <text evidence="2">The sequence shown here is derived from an EMBL/GenBank/DDBJ whole genome shotgun (WGS) entry which is preliminary data.</text>
</comment>
<feature type="transmembrane region" description="Helical" evidence="1">
    <location>
        <begin position="107"/>
        <end position="128"/>
    </location>
</feature>
<proteinExistence type="predicted"/>
<keyword evidence="1" id="KW-1133">Transmembrane helix</keyword>
<dbReference type="EMBL" id="LEKV01003409">
    <property type="protein sequence ID" value="KVH99879.1"/>
    <property type="molecule type" value="Genomic_DNA"/>
</dbReference>
<dbReference type="Gramene" id="KVH99879">
    <property type="protein sequence ID" value="KVH99879"/>
    <property type="gene ID" value="Ccrd_021883"/>
</dbReference>
<evidence type="ECO:0000256" key="1">
    <source>
        <dbReference type="SAM" id="Phobius"/>
    </source>
</evidence>
<keyword evidence="1" id="KW-0472">Membrane</keyword>
<dbReference type="STRING" id="59895.A0A118JZV5"/>
<accession>A0A118JZV5</accession>
<dbReference type="PANTHER" id="PTHR36060">
    <property type="entry name" value="OS02G0272400 PROTEIN"/>
    <property type="match status" value="1"/>
</dbReference>
<evidence type="ECO:0000313" key="3">
    <source>
        <dbReference type="Proteomes" id="UP000243975"/>
    </source>
</evidence>
<name>A0A118JZV5_CYNCS</name>
<evidence type="ECO:0000313" key="2">
    <source>
        <dbReference type="EMBL" id="KVH99879.1"/>
    </source>
</evidence>
<dbReference type="PANTHER" id="PTHR36060:SF1">
    <property type="entry name" value="OS02G0272400 PROTEIN"/>
    <property type="match status" value="1"/>
</dbReference>
<reference evidence="2 3" key="1">
    <citation type="journal article" date="2016" name="Sci. Rep.">
        <title>The genome sequence of the outbreeding globe artichoke constructed de novo incorporating a phase-aware low-pass sequencing strategy of F1 progeny.</title>
        <authorList>
            <person name="Scaglione D."/>
            <person name="Reyes-Chin-Wo S."/>
            <person name="Acquadro A."/>
            <person name="Froenicke L."/>
            <person name="Portis E."/>
            <person name="Beitel C."/>
            <person name="Tirone M."/>
            <person name="Mauro R."/>
            <person name="Lo Monaco A."/>
            <person name="Mauromicale G."/>
            <person name="Faccioli P."/>
            <person name="Cattivelli L."/>
            <person name="Rieseberg L."/>
            <person name="Michelmore R."/>
            <person name="Lanteri S."/>
        </authorList>
    </citation>
    <scope>NUCLEOTIDE SEQUENCE [LARGE SCALE GENOMIC DNA]</scope>
    <source>
        <strain evidence="2">2C</strain>
    </source>
</reference>
<dbReference type="AlphaFoldDB" id="A0A118JZV5"/>
<organism evidence="2 3">
    <name type="scientific">Cynara cardunculus var. scolymus</name>
    <name type="common">Globe artichoke</name>
    <name type="synonym">Cynara scolymus</name>
    <dbReference type="NCBI Taxonomy" id="59895"/>
    <lineage>
        <taxon>Eukaryota</taxon>
        <taxon>Viridiplantae</taxon>
        <taxon>Streptophyta</taxon>
        <taxon>Embryophyta</taxon>
        <taxon>Tracheophyta</taxon>
        <taxon>Spermatophyta</taxon>
        <taxon>Magnoliopsida</taxon>
        <taxon>eudicotyledons</taxon>
        <taxon>Gunneridae</taxon>
        <taxon>Pentapetalae</taxon>
        <taxon>asterids</taxon>
        <taxon>campanulids</taxon>
        <taxon>Asterales</taxon>
        <taxon>Asteraceae</taxon>
        <taxon>Carduoideae</taxon>
        <taxon>Cardueae</taxon>
        <taxon>Carduinae</taxon>
        <taxon>Cynara</taxon>
    </lineage>
</organism>
<keyword evidence="3" id="KW-1185">Reference proteome</keyword>
<gene>
    <name evidence="2" type="ORF">Ccrd_021883</name>
</gene>
<evidence type="ECO:0008006" key="4">
    <source>
        <dbReference type="Google" id="ProtNLM"/>
    </source>
</evidence>
<sequence length="201" mass="22946">MVISILQIKRSLIITGWFCFFHRRVFSCFLQFILLQDNFGITVAYTAPTRHGCLKVVENNYCAPNRGGVRCLFILNFMFAIAFGLLAIFLGSTLLTLGRSGCSIPLFWCYEIASWGLVTLYGVTASLLRRKTVMVLDDGDLGGQMIGVEMLEANPVEFTPEMERRVNEGFRSWMGTSYLSDDEEDEEYLEVSHMNSYRRRV</sequence>